<dbReference type="InterPro" id="IPR047201">
    <property type="entry name" value="ERI-1_3'hExo-like"/>
</dbReference>
<proteinExistence type="predicted"/>
<keyword evidence="3" id="KW-0269">Exonuclease</keyword>
<evidence type="ECO:0000259" key="5">
    <source>
        <dbReference type="SMART" id="SM00479"/>
    </source>
</evidence>
<dbReference type="Gene3D" id="3.30.420.10">
    <property type="entry name" value="Ribonuclease H-like superfamily/Ribonuclease H"/>
    <property type="match status" value="1"/>
</dbReference>
<dbReference type="InterPro" id="IPR036397">
    <property type="entry name" value="RNaseH_sf"/>
</dbReference>
<dbReference type="GO" id="GO:0003676">
    <property type="term" value="F:nucleic acid binding"/>
    <property type="evidence" value="ECO:0007669"/>
    <property type="project" value="InterPro"/>
</dbReference>
<dbReference type="CDD" id="cd06133">
    <property type="entry name" value="ERI-1_3'hExo_like"/>
    <property type="match status" value="1"/>
</dbReference>
<dbReference type="EMBL" id="LGRX02003799">
    <property type="protein sequence ID" value="KAK3281562.1"/>
    <property type="molecule type" value="Genomic_DNA"/>
</dbReference>
<comment type="caution">
    <text evidence="6">The sequence shown here is derived from an EMBL/GenBank/DDBJ whole genome shotgun (WGS) entry which is preliminary data.</text>
</comment>
<keyword evidence="7" id="KW-1185">Reference proteome</keyword>
<organism evidence="6 7">
    <name type="scientific">Cymbomonas tetramitiformis</name>
    <dbReference type="NCBI Taxonomy" id="36881"/>
    <lineage>
        <taxon>Eukaryota</taxon>
        <taxon>Viridiplantae</taxon>
        <taxon>Chlorophyta</taxon>
        <taxon>Pyramimonadophyceae</taxon>
        <taxon>Pyramimonadales</taxon>
        <taxon>Pyramimonadaceae</taxon>
        <taxon>Cymbomonas</taxon>
    </lineage>
</organism>
<keyword evidence="2" id="KW-0378">Hydrolase</keyword>
<feature type="region of interest" description="Disordered" evidence="4">
    <location>
        <begin position="38"/>
        <end position="57"/>
    </location>
</feature>
<dbReference type="AlphaFoldDB" id="A0AAE0GP23"/>
<feature type="domain" description="Exonuclease" evidence="5">
    <location>
        <begin position="102"/>
        <end position="304"/>
    </location>
</feature>
<dbReference type="GO" id="GO:0000175">
    <property type="term" value="F:3'-5'-RNA exonuclease activity"/>
    <property type="evidence" value="ECO:0007669"/>
    <property type="project" value="InterPro"/>
</dbReference>
<dbReference type="PANTHER" id="PTHR23044:SF61">
    <property type="entry name" value="3'-5' EXORIBONUCLEASE 1-RELATED"/>
    <property type="match status" value="1"/>
</dbReference>
<sequence>MVWPVISGPGFKEANPLAPLRHPIPPHLVSEPNYTTLPSSSNRNMAPNQSTSTPCATSNRNAHVSGLAGGWQHILKPPSEKDIRGPRRAHKGLDAPRPSFRYLVVLDFEWTADKDPSFGPSEIIEFPSVLVEARFPFRIVDEFQVYVKPRINPVLTPFIKELTAITQEQVDMGVDLTTALDQYNAWLASHGLDMAPKSTAATHGKGLPDVRTNTFAVVTWGDSDLMSTLHGELKRRHLPMPPHFASWINLKALFRQHYRREPRGGLQHVVETCGLRFDGRAHSGLVDSRNTAKIVVQMLSQGFQFKRTTRGFDTLGEPLGIMQKRKRSEGGRV</sequence>
<dbReference type="SUPFAM" id="SSF53098">
    <property type="entry name" value="Ribonuclease H-like"/>
    <property type="match status" value="1"/>
</dbReference>
<evidence type="ECO:0000256" key="2">
    <source>
        <dbReference type="ARBA" id="ARBA00022801"/>
    </source>
</evidence>
<accession>A0AAE0GP23</accession>
<name>A0AAE0GP23_9CHLO</name>
<evidence type="ECO:0000256" key="4">
    <source>
        <dbReference type="SAM" id="MobiDB-lite"/>
    </source>
</evidence>
<keyword evidence="1" id="KW-0540">Nuclease</keyword>
<dbReference type="Proteomes" id="UP001190700">
    <property type="component" value="Unassembled WGS sequence"/>
</dbReference>
<evidence type="ECO:0000256" key="3">
    <source>
        <dbReference type="ARBA" id="ARBA00022839"/>
    </source>
</evidence>
<dbReference type="InterPro" id="IPR051274">
    <property type="entry name" value="3-5_Exoribonuclease"/>
</dbReference>
<reference evidence="6 7" key="1">
    <citation type="journal article" date="2015" name="Genome Biol. Evol.">
        <title>Comparative Genomics of a Bacterivorous Green Alga Reveals Evolutionary Causalities and Consequences of Phago-Mixotrophic Mode of Nutrition.</title>
        <authorList>
            <person name="Burns J.A."/>
            <person name="Paasch A."/>
            <person name="Narechania A."/>
            <person name="Kim E."/>
        </authorList>
    </citation>
    <scope>NUCLEOTIDE SEQUENCE [LARGE SCALE GENOMIC DNA]</scope>
    <source>
        <strain evidence="6 7">PLY_AMNH</strain>
    </source>
</reference>
<dbReference type="InterPro" id="IPR013520">
    <property type="entry name" value="Ribonucl_H"/>
</dbReference>
<dbReference type="InterPro" id="IPR012337">
    <property type="entry name" value="RNaseH-like_sf"/>
</dbReference>
<evidence type="ECO:0000313" key="7">
    <source>
        <dbReference type="Proteomes" id="UP001190700"/>
    </source>
</evidence>
<gene>
    <name evidence="6" type="ORF">CYMTET_10651</name>
</gene>
<evidence type="ECO:0000256" key="1">
    <source>
        <dbReference type="ARBA" id="ARBA00022722"/>
    </source>
</evidence>
<protein>
    <recommendedName>
        <fullName evidence="5">Exonuclease domain-containing protein</fullName>
    </recommendedName>
</protein>
<dbReference type="SMART" id="SM00479">
    <property type="entry name" value="EXOIII"/>
    <property type="match status" value="1"/>
</dbReference>
<dbReference type="PANTHER" id="PTHR23044">
    <property type="entry name" value="3'-5' EXONUCLEASE ERI1-RELATED"/>
    <property type="match status" value="1"/>
</dbReference>
<dbReference type="Pfam" id="PF00929">
    <property type="entry name" value="RNase_T"/>
    <property type="match status" value="1"/>
</dbReference>
<evidence type="ECO:0000313" key="6">
    <source>
        <dbReference type="EMBL" id="KAK3281562.1"/>
    </source>
</evidence>